<keyword evidence="3" id="KW-1185">Reference proteome</keyword>
<proteinExistence type="predicted"/>
<dbReference type="KEGG" id="bdr:105226557"/>
<dbReference type="AlphaFoldDB" id="A0A034W2W7"/>
<feature type="chain" id="PRO_5044538705" evidence="1">
    <location>
        <begin position="25"/>
        <end position="220"/>
    </location>
</feature>
<sequence>MYKFLQYAAIVSLLCLFGSNGVEAQTLTQCQNANSLTNLSSTFEGQWYEAIRSPASELSCVGLDIFSNTTGIYLNLTTPQTTAALNLNQTATYLLTPVNGSDSGSTVNVTSPAGGYTYTTSSSVNVTIKVLQANSSSYAVLCGYSSNSNSSFGLVITRQRSVANATLSSYVAQVNSTYAGFDNLTTVDQGLACYQSSAATHASALSLVFAVIYAVTKFIK</sequence>
<evidence type="ECO:0000313" key="2">
    <source>
        <dbReference type="EMBL" id="JAC48662.1"/>
    </source>
</evidence>
<dbReference type="EMBL" id="GAKP01010290">
    <property type="protein sequence ID" value="JAC48662.1"/>
    <property type="molecule type" value="Transcribed_RNA"/>
</dbReference>
<evidence type="ECO:0000256" key="1">
    <source>
        <dbReference type="SAM" id="SignalP"/>
    </source>
</evidence>
<dbReference type="GeneID" id="105226557"/>
<dbReference type="InterPro" id="IPR012674">
    <property type="entry name" value="Calycin"/>
</dbReference>
<dbReference type="Proteomes" id="UP001652620">
    <property type="component" value="Chromosome 2"/>
</dbReference>
<gene>
    <name evidence="4" type="primary">LOC105226557</name>
</gene>
<dbReference type="Gene3D" id="2.40.128.20">
    <property type="match status" value="1"/>
</dbReference>
<dbReference type="RefSeq" id="XP_011203779.2">
    <property type="nucleotide sequence ID" value="XM_011205477.4"/>
</dbReference>
<organism evidence="2">
    <name type="scientific">Bactrocera dorsalis</name>
    <name type="common">Oriental fruit fly</name>
    <name type="synonym">Dacus dorsalis</name>
    <dbReference type="NCBI Taxonomy" id="27457"/>
    <lineage>
        <taxon>Eukaryota</taxon>
        <taxon>Metazoa</taxon>
        <taxon>Ecdysozoa</taxon>
        <taxon>Arthropoda</taxon>
        <taxon>Hexapoda</taxon>
        <taxon>Insecta</taxon>
        <taxon>Pterygota</taxon>
        <taxon>Neoptera</taxon>
        <taxon>Endopterygota</taxon>
        <taxon>Diptera</taxon>
        <taxon>Brachycera</taxon>
        <taxon>Muscomorpha</taxon>
        <taxon>Tephritoidea</taxon>
        <taxon>Tephritidae</taxon>
        <taxon>Bactrocera</taxon>
        <taxon>Bactrocera</taxon>
    </lineage>
</organism>
<reference evidence="2" key="1">
    <citation type="journal article" date="2014" name="BMC Genomics">
        <title>Characterizing the developmental transcriptome of the oriental fruit fly, Bactrocera dorsalis (Diptera: Tephritidae) through comparative genomic analysis with Drosophila melanogaster utilizing modENCODE datasets.</title>
        <authorList>
            <person name="Geib S.M."/>
            <person name="Calla B."/>
            <person name="Hall B."/>
            <person name="Hou S."/>
            <person name="Manoukis N.C."/>
        </authorList>
    </citation>
    <scope>NUCLEOTIDE SEQUENCE</scope>
    <source>
        <strain evidence="2">Punador</strain>
    </source>
</reference>
<evidence type="ECO:0000313" key="4">
    <source>
        <dbReference type="RefSeq" id="XP_011203779.1"/>
    </source>
</evidence>
<dbReference type="OrthoDB" id="7816615at2759"/>
<protein>
    <submittedName>
        <fullName evidence="4">uncharacterized protein LOC105226557</fullName>
    </submittedName>
</protein>
<evidence type="ECO:0000313" key="3">
    <source>
        <dbReference type="Proteomes" id="UP001652620"/>
    </source>
</evidence>
<name>A0A034W2W7_BACDO</name>
<reference evidence="4" key="2">
    <citation type="submission" date="2022-04" db="UniProtKB">
        <authorList>
            <consortium name="RefSeq"/>
        </authorList>
    </citation>
    <scope>IDENTIFICATION</scope>
    <source>
        <strain evidence="4">Punador</strain>
    </source>
</reference>
<keyword evidence="1" id="KW-0732">Signal</keyword>
<feature type="signal peptide" evidence="1">
    <location>
        <begin position="1"/>
        <end position="24"/>
    </location>
</feature>
<accession>A0A034W2W7</accession>
<dbReference type="SUPFAM" id="SSF50814">
    <property type="entry name" value="Lipocalins"/>
    <property type="match status" value="1"/>
</dbReference>
<dbReference type="RefSeq" id="XP_011203779.1">
    <property type="nucleotide sequence ID" value="XM_011205477.3"/>
</dbReference>